<dbReference type="Proteomes" id="UP001497535">
    <property type="component" value="Unassembled WGS sequence"/>
</dbReference>
<keyword evidence="2" id="KW-1185">Reference proteome</keyword>
<comment type="caution">
    <text evidence="1">The sequence shown here is derived from an EMBL/GenBank/DDBJ whole genome shotgun (WGS) entry which is preliminary data.</text>
</comment>
<accession>A0ACB0Y0B5</accession>
<proteinExistence type="predicted"/>
<sequence>MIQEKLTTTTMTTILSRIQMETIQPLPTTPIAHQNRCLTEEQMQMHGSEFEWYLQRYLFPSLVIFGILGNALNLSVLLDKKMQSRANTFLAMLAFADIFFLSLLVPNILANYSIFSRNWHFRMFYLSAKVHLISLANWASAVAIWCVIAVCTDRLIGIRNPLAARGHITRRKMVGLICAIVAVPGLLTAHQHVAHVCLVRAFCNGSQLYSKCLPVNQERWFAPNQSNPYSETFRKFIVRFQLFKKIKFVFLVCQHFTQRSLQVFLLKNLIKILFSIIFPIIVLAILNTMLLCALRRRSKQLNNLNRNESWSQKQHKNVENGESLREGSKQPLSKFSQSSSHSSEGLNQHLLHAKTEQRVTITVALIVSMFTLTNGPSAIVHLLQNLLLTGIDQREWYNATLVCSALVIFGKASNFILFCLFSKHFRRRLFALAQKRVHKRLASSVGMGNKGGFVGGSKRSNYNKFRGDSSNAGKQ</sequence>
<gene>
    <name evidence="1" type="ORF">MENTE1834_LOCUS5714</name>
</gene>
<name>A0ACB0Y0B5_MELEN</name>
<evidence type="ECO:0000313" key="2">
    <source>
        <dbReference type="Proteomes" id="UP001497535"/>
    </source>
</evidence>
<organism evidence="1 2">
    <name type="scientific">Meloidogyne enterolobii</name>
    <name type="common">Root-knot nematode worm</name>
    <name type="synonym">Meloidogyne mayaguensis</name>
    <dbReference type="NCBI Taxonomy" id="390850"/>
    <lineage>
        <taxon>Eukaryota</taxon>
        <taxon>Metazoa</taxon>
        <taxon>Ecdysozoa</taxon>
        <taxon>Nematoda</taxon>
        <taxon>Chromadorea</taxon>
        <taxon>Rhabditida</taxon>
        <taxon>Tylenchina</taxon>
        <taxon>Tylenchomorpha</taxon>
        <taxon>Tylenchoidea</taxon>
        <taxon>Meloidogynidae</taxon>
        <taxon>Meloidogyninae</taxon>
        <taxon>Meloidogyne</taxon>
    </lineage>
</organism>
<dbReference type="EMBL" id="CAVMJV010000004">
    <property type="protein sequence ID" value="CAK5025181.1"/>
    <property type="molecule type" value="Genomic_DNA"/>
</dbReference>
<protein>
    <submittedName>
        <fullName evidence="1">Uncharacterized protein</fullName>
    </submittedName>
</protein>
<evidence type="ECO:0000313" key="1">
    <source>
        <dbReference type="EMBL" id="CAK5025181.1"/>
    </source>
</evidence>
<reference evidence="1" key="1">
    <citation type="submission" date="2023-11" db="EMBL/GenBank/DDBJ databases">
        <authorList>
            <person name="Poullet M."/>
        </authorList>
    </citation>
    <scope>NUCLEOTIDE SEQUENCE</scope>
    <source>
        <strain evidence="1">E1834</strain>
    </source>
</reference>